<feature type="transmembrane region" description="Helical" evidence="1">
    <location>
        <begin position="20"/>
        <end position="43"/>
    </location>
</feature>
<proteinExistence type="predicted"/>
<organism evidence="2 3">
    <name type="scientific">Clostridium malenominatum</name>
    <dbReference type="NCBI Taxonomy" id="1539"/>
    <lineage>
        <taxon>Bacteria</taxon>
        <taxon>Bacillati</taxon>
        <taxon>Bacillota</taxon>
        <taxon>Clostridia</taxon>
        <taxon>Eubacteriales</taxon>
        <taxon>Clostridiaceae</taxon>
        <taxon>Clostridium</taxon>
    </lineage>
</organism>
<reference evidence="2 3" key="1">
    <citation type="journal article" date="2019" name="Int. J. Syst. Evol. Microbiol.">
        <title>The Global Catalogue of Microorganisms (GCM) 10K type strain sequencing project: providing services to taxonomists for standard genome sequencing and annotation.</title>
        <authorList>
            <consortium name="The Broad Institute Genomics Platform"/>
            <consortium name="The Broad Institute Genome Sequencing Center for Infectious Disease"/>
            <person name="Wu L."/>
            <person name="Ma J."/>
        </authorList>
    </citation>
    <scope>NUCLEOTIDE SEQUENCE [LARGE SCALE GENOMIC DNA]</scope>
    <source>
        <strain evidence="2 3">JCM 1405</strain>
    </source>
</reference>
<gene>
    <name evidence="2" type="ORF">GCM10008905_21790</name>
</gene>
<keyword evidence="1" id="KW-0812">Transmembrane</keyword>
<dbReference type="RefSeq" id="WP_343769523.1">
    <property type="nucleotide sequence ID" value="NZ_BAAACF010000001.1"/>
</dbReference>
<dbReference type="EMBL" id="BAAACF010000001">
    <property type="protein sequence ID" value="GAA0725824.1"/>
    <property type="molecule type" value="Genomic_DNA"/>
</dbReference>
<protein>
    <submittedName>
        <fullName evidence="2">Uncharacterized protein</fullName>
    </submittedName>
</protein>
<evidence type="ECO:0000313" key="2">
    <source>
        <dbReference type="EMBL" id="GAA0725824.1"/>
    </source>
</evidence>
<keyword evidence="3" id="KW-1185">Reference proteome</keyword>
<evidence type="ECO:0000256" key="1">
    <source>
        <dbReference type="SAM" id="Phobius"/>
    </source>
</evidence>
<dbReference type="Proteomes" id="UP001500339">
    <property type="component" value="Unassembled WGS sequence"/>
</dbReference>
<comment type="caution">
    <text evidence="2">The sequence shown here is derived from an EMBL/GenBank/DDBJ whole genome shotgun (WGS) entry which is preliminary data.</text>
</comment>
<name>A0ABN1J1F8_9CLOT</name>
<feature type="transmembrane region" description="Helical" evidence="1">
    <location>
        <begin position="55"/>
        <end position="74"/>
    </location>
</feature>
<sequence length="88" mass="10576">MSRDEKFIKSWEKERGKGKFKYMLASFIKFILAYWATIIIIIVVQGDDFQRLIKYLPIFFGCLIGFTVMLPLNWNRNEEKYKQLLSDE</sequence>
<evidence type="ECO:0000313" key="3">
    <source>
        <dbReference type="Proteomes" id="UP001500339"/>
    </source>
</evidence>
<keyword evidence="1" id="KW-0472">Membrane</keyword>
<keyword evidence="1" id="KW-1133">Transmembrane helix</keyword>
<accession>A0ABN1J1F8</accession>